<dbReference type="InterPro" id="IPR011009">
    <property type="entry name" value="Kinase-like_dom_sf"/>
</dbReference>
<dbReference type="GO" id="GO:0005737">
    <property type="term" value="C:cytoplasm"/>
    <property type="evidence" value="ECO:0007669"/>
    <property type="project" value="UniProtKB-SubCell"/>
</dbReference>
<dbReference type="InterPro" id="IPR006861">
    <property type="entry name" value="HABP4_PAIRBP1-bd"/>
</dbReference>
<dbReference type="InterPro" id="IPR024788">
    <property type="entry name" value="Malectin-like_Carb-bd_dom"/>
</dbReference>
<evidence type="ECO:0000256" key="2">
    <source>
        <dbReference type="ARBA" id="ARBA00004496"/>
    </source>
</evidence>
<feature type="region of interest" description="Disordered" evidence="4">
    <location>
        <begin position="769"/>
        <end position="1006"/>
    </location>
</feature>
<keyword evidence="6" id="KW-0418">Kinase</keyword>
<evidence type="ECO:0000313" key="6">
    <source>
        <dbReference type="EMBL" id="URE11427.1"/>
    </source>
</evidence>
<evidence type="ECO:0000256" key="3">
    <source>
        <dbReference type="ARBA" id="ARBA00022490"/>
    </source>
</evidence>
<comment type="subcellular location">
    <subcellularLocation>
        <location evidence="2">Cytoplasm</location>
    </subcellularLocation>
    <subcellularLocation>
        <location evidence="1">Membrane</location>
        <topology evidence="1">Single-pass membrane protein</topology>
    </subcellularLocation>
</comment>
<feature type="compositionally biased region" description="Basic and acidic residues" evidence="4">
    <location>
        <begin position="866"/>
        <end position="876"/>
    </location>
</feature>
<feature type="compositionally biased region" description="Low complexity" evidence="4">
    <location>
        <begin position="774"/>
        <end position="783"/>
    </location>
</feature>
<feature type="compositionally biased region" description="Basic and acidic residues" evidence="4">
    <location>
        <begin position="1047"/>
        <end position="1066"/>
    </location>
</feature>
<protein>
    <submittedName>
        <fullName evidence="6">Receptor-like protein kinase</fullName>
    </submittedName>
</protein>
<dbReference type="EMBL" id="CP097508">
    <property type="protein sequence ID" value="URE11427.1"/>
    <property type="molecule type" value="Genomic_DNA"/>
</dbReference>
<keyword evidence="6" id="KW-0675">Receptor</keyword>
<feature type="compositionally biased region" description="Gly residues" evidence="4">
    <location>
        <begin position="848"/>
        <end position="861"/>
    </location>
</feature>
<proteinExistence type="predicted"/>
<dbReference type="Pfam" id="PF04774">
    <property type="entry name" value="HABP4_PAI-RBP1"/>
    <property type="match status" value="1"/>
</dbReference>
<feature type="region of interest" description="Disordered" evidence="4">
    <location>
        <begin position="1032"/>
        <end position="1131"/>
    </location>
</feature>
<dbReference type="InterPro" id="IPR008271">
    <property type="entry name" value="Ser/Thr_kinase_AS"/>
</dbReference>
<dbReference type="AlphaFoldDB" id="A0A9E7GFS6"/>
<accession>A0A9E7GFS6</accession>
<evidence type="ECO:0000313" key="7">
    <source>
        <dbReference type="Proteomes" id="UP001055439"/>
    </source>
</evidence>
<feature type="compositionally biased region" description="Basic and acidic residues" evidence="4">
    <location>
        <begin position="992"/>
        <end position="1006"/>
    </location>
</feature>
<feature type="domain" description="Protein kinase" evidence="5">
    <location>
        <begin position="400"/>
        <end position="778"/>
    </location>
</feature>
<dbReference type="OrthoDB" id="2017114at2759"/>
<keyword evidence="6" id="KW-0808">Transferase</keyword>
<dbReference type="InterPro" id="IPR001245">
    <property type="entry name" value="Ser-Thr/Tyr_kinase_cat_dom"/>
</dbReference>
<dbReference type="InterPro" id="IPR019084">
    <property type="entry name" value="STM1-like_N"/>
</dbReference>
<organism evidence="6 7">
    <name type="scientific">Musa troglodytarum</name>
    <name type="common">fe'i banana</name>
    <dbReference type="NCBI Taxonomy" id="320322"/>
    <lineage>
        <taxon>Eukaryota</taxon>
        <taxon>Viridiplantae</taxon>
        <taxon>Streptophyta</taxon>
        <taxon>Embryophyta</taxon>
        <taxon>Tracheophyta</taxon>
        <taxon>Spermatophyta</taxon>
        <taxon>Magnoliopsida</taxon>
        <taxon>Liliopsida</taxon>
        <taxon>Zingiberales</taxon>
        <taxon>Musaceae</taxon>
        <taxon>Musa</taxon>
    </lineage>
</organism>
<dbReference type="Gene3D" id="1.10.510.10">
    <property type="entry name" value="Transferase(Phosphotransferase) domain 1"/>
    <property type="match status" value="3"/>
</dbReference>
<dbReference type="SMART" id="SM00220">
    <property type="entry name" value="S_TKc"/>
    <property type="match status" value="1"/>
</dbReference>
<dbReference type="Pfam" id="PF12819">
    <property type="entry name" value="Malectin_like"/>
    <property type="match status" value="1"/>
</dbReference>
<reference evidence="6" key="1">
    <citation type="submission" date="2022-05" db="EMBL/GenBank/DDBJ databases">
        <title>The Musa troglodytarum L. genome provides insights into the mechanism of non-climacteric behaviour and enrichment of carotenoids.</title>
        <authorList>
            <person name="Wang J."/>
        </authorList>
    </citation>
    <scope>NUCLEOTIDE SEQUENCE</scope>
    <source>
        <tissue evidence="6">Leaf</tissue>
    </source>
</reference>
<dbReference type="GO" id="GO:0003676">
    <property type="term" value="F:nucleic acid binding"/>
    <property type="evidence" value="ECO:0007669"/>
    <property type="project" value="UniProtKB-ARBA"/>
</dbReference>
<dbReference type="SMART" id="SM01233">
    <property type="entry name" value="HABP4_PAI-RBP1"/>
    <property type="match status" value="1"/>
</dbReference>
<evidence type="ECO:0000259" key="5">
    <source>
        <dbReference type="PROSITE" id="PS50011"/>
    </source>
</evidence>
<feature type="compositionally biased region" description="Basic and acidic residues" evidence="4">
    <location>
        <begin position="905"/>
        <end position="925"/>
    </location>
</feature>
<evidence type="ECO:0000256" key="4">
    <source>
        <dbReference type="SAM" id="MobiDB-lite"/>
    </source>
</evidence>
<dbReference type="SUPFAM" id="SSF56112">
    <property type="entry name" value="Protein kinase-like (PK-like)"/>
    <property type="match status" value="1"/>
</dbReference>
<feature type="compositionally biased region" description="Basic and acidic residues" evidence="4">
    <location>
        <begin position="938"/>
        <end position="982"/>
    </location>
</feature>
<dbReference type="Pfam" id="PF09598">
    <property type="entry name" value="Stm1_N"/>
    <property type="match status" value="1"/>
</dbReference>
<feature type="compositionally biased region" description="Gly residues" evidence="4">
    <location>
        <begin position="819"/>
        <end position="832"/>
    </location>
</feature>
<sequence length="1131" mass="125364">MQKLAGRRRCFSLRNMAVIPCSILLLFPLLAVQVGGFISLDCGYGLDAQAYYVGPFSGITYVSDAPYIDSGEPHNISVVYASVTLPQRYLTVRSFPSGARNCYTFKSMTPRLKYIIRASFLYGNYDSKNSSSVQYDLHLGVNFWKTMTVTNRSNRYYTETIMEATTDLISVCLVNTGRGTPFISSLELRPLDRTLYPVVNASLSLILSSRFDMGRIGDYVRFRSDPHDRIWNPFDDTTSLTKTSTNLTVENPVDDHFEAPHVVMKTAVVPVNSTKLELSLATEPGGLDEYYAVLHFSELKPLLQNESRQFFVYLGGTLWNDAKSFTPDYLSSSAVYSTNPTSAPTHYNISLVATSDSTLPPILNAAEVFSAMQNTIVPSDSRNATCRDLANNELSGLVPSSLLTKSQNGSLALRIEGNRNVCFNATSCGAKRKKPAPTIIVISCVVPVVLLLMLVVLCILRKQQGNHFFVHIQRCDLCLMAQHLSRVHHRNLVSMIGYCIDGEHLALVYEYMSQGTLKEHLRGSTYTLRFMPHYYSVRRHILINSAKKTISYLHSWIDLSVESLTTRRVILAESRGDRPLSWEQRLRIALEASQGLEYLHTGCKPPLIHRDVKTANILLNERLEAKISDFGLSKAFEDDDRSHVSTKVAGTPGYLDPEYVMSSIPAIFLYEQGNVEDVVDKSLQGKYDVNCAWKIAYVALNCAMQSSTKRPTMTEVVMQLKESRKIFLLPFCGRRLRRPSVEMATANPFDLLGDDDNDDPSQLIAAQERKMAVKKPAAPAAAASPGTARLPTKPLPPAQAVREARETRNNAAPARDGAGRGGPGRGRGGRSAGMGPNRDFGNDNGFSRGYGGAGGGGGGGGEDGDADRLQERERPPRQPFSVGRRGGYGGRGGYGNEESGVDSEWPPRRAYERRSGTGRGYEMKRHGAGRGNWGTAADETHIQERERDEILNSDDNKLATEKQQEQEKSSLSEETKDNKEGATNESEEKEEDKEMTLEEYEKIKEEKRKALLVMKSEERKVEIDKEFQSMQQLSTKKENDPIFVKLGSDKDSGKKKENIDRDERSKKSLSINEFLKPADGERYYGPSGRGRGRGRGDRGPFRGSYGGGVSSFTAAAPSIEDPGQFPTLGGK</sequence>
<evidence type="ECO:0000256" key="1">
    <source>
        <dbReference type="ARBA" id="ARBA00004167"/>
    </source>
</evidence>
<dbReference type="GO" id="GO:0004672">
    <property type="term" value="F:protein kinase activity"/>
    <property type="evidence" value="ECO:0007669"/>
    <property type="project" value="InterPro"/>
</dbReference>
<dbReference type="Proteomes" id="UP001055439">
    <property type="component" value="Chromosome 6"/>
</dbReference>
<keyword evidence="3" id="KW-0963">Cytoplasm</keyword>
<dbReference type="InterPro" id="IPR000719">
    <property type="entry name" value="Prot_kinase_dom"/>
</dbReference>
<dbReference type="GO" id="GO:0016020">
    <property type="term" value="C:membrane"/>
    <property type="evidence" value="ECO:0007669"/>
    <property type="project" value="UniProtKB-SubCell"/>
</dbReference>
<dbReference type="PANTHER" id="PTHR45631:SF202">
    <property type="entry name" value="SENESCENCE-INDUCED RECEPTOR-LIKE SERINE_THREONINE-PROTEIN KINASE"/>
    <property type="match status" value="1"/>
</dbReference>
<gene>
    <name evidence="6" type="ORF">MUK42_22134</name>
</gene>
<dbReference type="GO" id="GO:0005524">
    <property type="term" value="F:ATP binding"/>
    <property type="evidence" value="ECO:0007669"/>
    <property type="project" value="InterPro"/>
</dbReference>
<name>A0A9E7GFS6_9LILI</name>
<feature type="compositionally biased region" description="Gly residues" evidence="4">
    <location>
        <begin position="884"/>
        <end position="895"/>
    </location>
</feature>
<dbReference type="Pfam" id="PF07714">
    <property type="entry name" value="PK_Tyr_Ser-Thr"/>
    <property type="match status" value="1"/>
</dbReference>
<dbReference type="PROSITE" id="PS50011">
    <property type="entry name" value="PROTEIN_KINASE_DOM"/>
    <property type="match status" value="1"/>
</dbReference>
<dbReference type="PANTHER" id="PTHR45631">
    <property type="entry name" value="OS07G0107800 PROTEIN-RELATED"/>
    <property type="match status" value="1"/>
</dbReference>
<keyword evidence="7" id="KW-1185">Reference proteome</keyword>
<dbReference type="PROSITE" id="PS00108">
    <property type="entry name" value="PROTEIN_KINASE_ST"/>
    <property type="match status" value="1"/>
</dbReference>